<feature type="compositionally biased region" description="Acidic residues" evidence="1">
    <location>
        <begin position="62"/>
        <end position="72"/>
    </location>
</feature>
<feature type="region of interest" description="Disordered" evidence="1">
    <location>
        <begin position="1"/>
        <end position="170"/>
    </location>
</feature>
<dbReference type="GO" id="GO:0005682">
    <property type="term" value="C:U5 snRNP"/>
    <property type="evidence" value="ECO:0007669"/>
    <property type="project" value="InterPro"/>
</dbReference>
<sequence>MPPSAGQKRSAAQNGESSSAATHASKKTRFVEPADDPVNFAEQVDAALEGPSRKGKIKTEGYESDSSDDGEGVVESRKKSAVDKDDEEDDMFAMAETEEKPEELAAKKKDKYMRLGDIVGQEFNNDSDSDDEEEEEDEDEAVKRKKDRDAMGFELSSFNMREEMEEGKFTEDGSYVRTYDPHAVHDKWMDGFTDTEIKLARKRHREQEKKQRERGEKEEKEIAENGGKSGIEIRLLSLLKRGETVLEALQRLGAQAKRKHASEKRTKRKPNNPSNMSVDPGSKPPPTDVEVITQLVSNLMSLGDVDFYSKTYEEIVRHVRSIGDVAEDWEPPSADVKYEYKWDTPGAESDGQVFGPFGEEDMKSWFKATYFGTYGEKVKVRRTAGEWGSWDDVVEP</sequence>
<dbReference type="PANTHER" id="PTHR13138">
    <property type="entry name" value="PROTEIN LIN1"/>
    <property type="match status" value="1"/>
</dbReference>
<feature type="compositionally biased region" description="Acidic residues" evidence="1">
    <location>
        <begin position="125"/>
        <end position="140"/>
    </location>
</feature>
<dbReference type="EMBL" id="ML210147">
    <property type="protein sequence ID" value="TFK30012.1"/>
    <property type="molecule type" value="Genomic_DNA"/>
</dbReference>
<dbReference type="Proteomes" id="UP000307440">
    <property type="component" value="Unassembled WGS sequence"/>
</dbReference>
<feature type="region of interest" description="Disordered" evidence="1">
    <location>
        <begin position="201"/>
        <end position="224"/>
    </location>
</feature>
<dbReference type="InterPro" id="IPR039905">
    <property type="entry name" value="CD2BP2/Lin1"/>
</dbReference>
<evidence type="ECO:0000313" key="3">
    <source>
        <dbReference type="EMBL" id="TFK30012.1"/>
    </source>
</evidence>
<dbReference type="STRING" id="230819.A0A5C3LBM4"/>
<dbReference type="PANTHER" id="PTHR13138:SF3">
    <property type="entry name" value="CD2 ANTIGEN CYTOPLASMIC TAIL-BINDING PROTEIN 2"/>
    <property type="match status" value="1"/>
</dbReference>
<evidence type="ECO:0000259" key="2">
    <source>
        <dbReference type="PROSITE" id="PS50829"/>
    </source>
</evidence>
<dbReference type="Pfam" id="PF02213">
    <property type="entry name" value="GYF"/>
    <property type="match status" value="1"/>
</dbReference>
<dbReference type="AlphaFoldDB" id="A0A5C3LBM4"/>
<feature type="region of interest" description="Disordered" evidence="1">
    <location>
        <begin position="254"/>
        <end position="288"/>
    </location>
</feature>
<feature type="compositionally biased region" description="Basic and acidic residues" evidence="1">
    <location>
        <begin position="160"/>
        <end position="170"/>
    </location>
</feature>
<dbReference type="Gene3D" id="3.30.1490.40">
    <property type="match status" value="1"/>
</dbReference>
<dbReference type="PROSITE" id="PS50829">
    <property type="entry name" value="GYF"/>
    <property type="match status" value="1"/>
</dbReference>
<dbReference type="SUPFAM" id="SSF55277">
    <property type="entry name" value="GYF domain"/>
    <property type="match status" value="1"/>
</dbReference>
<evidence type="ECO:0000313" key="4">
    <source>
        <dbReference type="Proteomes" id="UP000307440"/>
    </source>
</evidence>
<reference evidence="3 4" key="1">
    <citation type="journal article" date="2019" name="Nat. Ecol. Evol.">
        <title>Megaphylogeny resolves global patterns of mushroom evolution.</title>
        <authorList>
            <person name="Varga T."/>
            <person name="Krizsan K."/>
            <person name="Foldi C."/>
            <person name="Dima B."/>
            <person name="Sanchez-Garcia M."/>
            <person name="Sanchez-Ramirez S."/>
            <person name="Szollosi G.J."/>
            <person name="Szarkandi J.G."/>
            <person name="Papp V."/>
            <person name="Albert L."/>
            <person name="Andreopoulos W."/>
            <person name="Angelini C."/>
            <person name="Antonin V."/>
            <person name="Barry K.W."/>
            <person name="Bougher N.L."/>
            <person name="Buchanan P."/>
            <person name="Buyck B."/>
            <person name="Bense V."/>
            <person name="Catcheside P."/>
            <person name="Chovatia M."/>
            <person name="Cooper J."/>
            <person name="Damon W."/>
            <person name="Desjardin D."/>
            <person name="Finy P."/>
            <person name="Geml J."/>
            <person name="Haridas S."/>
            <person name="Hughes K."/>
            <person name="Justo A."/>
            <person name="Karasinski D."/>
            <person name="Kautmanova I."/>
            <person name="Kiss B."/>
            <person name="Kocsube S."/>
            <person name="Kotiranta H."/>
            <person name="LaButti K.M."/>
            <person name="Lechner B.E."/>
            <person name="Liimatainen K."/>
            <person name="Lipzen A."/>
            <person name="Lukacs Z."/>
            <person name="Mihaltcheva S."/>
            <person name="Morgado L.N."/>
            <person name="Niskanen T."/>
            <person name="Noordeloos M.E."/>
            <person name="Ohm R.A."/>
            <person name="Ortiz-Santana B."/>
            <person name="Ovrebo C."/>
            <person name="Racz N."/>
            <person name="Riley R."/>
            <person name="Savchenko A."/>
            <person name="Shiryaev A."/>
            <person name="Soop K."/>
            <person name="Spirin V."/>
            <person name="Szebenyi C."/>
            <person name="Tomsovsky M."/>
            <person name="Tulloss R.E."/>
            <person name="Uehling J."/>
            <person name="Grigoriev I.V."/>
            <person name="Vagvolgyi C."/>
            <person name="Papp T."/>
            <person name="Martin F.M."/>
            <person name="Miettinen O."/>
            <person name="Hibbett D.S."/>
            <person name="Nagy L.G."/>
        </authorList>
    </citation>
    <scope>NUCLEOTIDE SEQUENCE [LARGE SCALE GENOMIC DNA]</scope>
    <source>
        <strain evidence="3 4">CBS 121175</strain>
    </source>
</reference>
<gene>
    <name evidence="3" type="ORF">FA15DRAFT_663332</name>
</gene>
<dbReference type="InterPro" id="IPR035445">
    <property type="entry name" value="GYF-like_dom_sf"/>
</dbReference>
<feature type="compositionally biased region" description="Basic residues" evidence="1">
    <location>
        <begin position="256"/>
        <end position="270"/>
    </location>
</feature>
<accession>A0A5C3LBM4</accession>
<proteinExistence type="predicted"/>
<dbReference type="InterPro" id="IPR003169">
    <property type="entry name" value="GYF"/>
</dbReference>
<evidence type="ECO:0000256" key="1">
    <source>
        <dbReference type="SAM" id="MobiDB-lite"/>
    </source>
</evidence>
<dbReference type="OrthoDB" id="331341at2759"/>
<name>A0A5C3LBM4_COPMA</name>
<feature type="compositionally biased region" description="Basic and acidic residues" evidence="1">
    <location>
        <begin position="201"/>
        <end position="223"/>
    </location>
</feature>
<organism evidence="3 4">
    <name type="scientific">Coprinopsis marcescibilis</name>
    <name type="common">Agaric fungus</name>
    <name type="synonym">Psathyrella marcescibilis</name>
    <dbReference type="NCBI Taxonomy" id="230819"/>
    <lineage>
        <taxon>Eukaryota</taxon>
        <taxon>Fungi</taxon>
        <taxon>Dikarya</taxon>
        <taxon>Basidiomycota</taxon>
        <taxon>Agaricomycotina</taxon>
        <taxon>Agaricomycetes</taxon>
        <taxon>Agaricomycetidae</taxon>
        <taxon>Agaricales</taxon>
        <taxon>Agaricineae</taxon>
        <taxon>Psathyrellaceae</taxon>
        <taxon>Coprinopsis</taxon>
    </lineage>
</organism>
<keyword evidence="4" id="KW-1185">Reference proteome</keyword>
<protein>
    <recommendedName>
        <fullName evidence="2">GYF domain-containing protein</fullName>
    </recommendedName>
</protein>
<feature type="compositionally biased region" description="Basic and acidic residues" evidence="1">
    <location>
        <begin position="74"/>
        <end position="83"/>
    </location>
</feature>
<feature type="domain" description="GYF" evidence="2">
    <location>
        <begin position="335"/>
        <end position="396"/>
    </location>
</feature>